<dbReference type="Proteomes" id="UP001060215">
    <property type="component" value="Chromosome 11"/>
</dbReference>
<sequence>MGKKNKNRDTKKTETLFSLLLPRVLDSPRSTSPPPLSTAQTLDTANGRKEREKNKKNKKKKHSHHLTRLSDPNRTEAQFCRVLIAAWRSISNGGGGDDNGGGTTTCICSSCWECFCSTILSHTAPIARACPSILSGHQ</sequence>
<organism evidence="1 2">
    <name type="scientific">Camellia lanceoleosa</name>
    <dbReference type="NCBI Taxonomy" id="1840588"/>
    <lineage>
        <taxon>Eukaryota</taxon>
        <taxon>Viridiplantae</taxon>
        <taxon>Streptophyta</taxon>
        <taxon>Embryophyta</taxon>
        <taxon>Tracheophyta</taxon>
        <taxon>Spermatophyta</taxon>
        <taxon>Magnoliopsida</taxon>
        <taxon>eudicotyledons</taxon>
        <taxon>Gunneridae</taxon>
        <taxon>Pentapetalae</taxon>
        <taxon>asterids</taxon>
        <taxon>Ericales</taxon>
        <taxon>Theaceae</taxon>
        <taxon>Camellia</taxon>
    </lineage>
</organism>
<gene>
    <name evidence="1" type="ORF">LOK49_LG15G00876</name>
</gene>
<reference evidence="1 2" key="1">
    <citation type="journal article" date="2022" name="Plant J.">
        <title>Chromosome-level genome of Camellia lanceoleosa provides a valuable resource for understanding genome evolution and self-incompatibility.</title>
        <authorList>
            <person name="Gong W."/>
            <person name="Xiao S."/>
            <person name="Wang L."/>
            <person name="Liao Z."/>
            <person name="Chang Y."/>
            <person name="Mo W."/>
            <person name="Hu G."/>
            <person name="Li W."/>
            <person name="Zhao G."/>
            <person name="Zhu H."/>
            <person name="Hu X."/>
            <person name="Ji K."/>
            <person name="Xiang X."/>
            <person name="Song Q."/>
            <person name="Yuan D."/>
            <person name="Jin S."/>
            <person name="Zhang L."/>
        </authorList>
    </citation>
    <scope>NUCLEOTIDE SEQUENCE [LARGE SCALE GENOMIC DNA]</scope>
    <source>
        <strain evidence="1">SQ_2022a</strain>
    </source>
</reference>
<evidence type="ECO:0000313" key="1">
    <source>
        <dbReference type="EMBL" id="KAI7982651.1"/>
    </source>
</evidence>
<evidence type="ECO:0000313" key="2">
    <source>
        <dbReference type="Proteomes" id="UP001060215"/>
    </source>
</evidence>
<keyword evidence="2" id="KW-1185">Reference proteome</keyword>
<comment type="caution">
    <text evidence="1">The sequence shown here is derived from an EMBL/GenBank/DDBJ whole genome shotgun (WGS) entry which is preliminary data.</text>
</comment>
<proteinExistence type="predicted"/>
<accession>A0ACC0F3J6</accession>
<name>A0ACC0F3J6_9ERIC</name>
<protein>
    <submittedName>
        <fullName evidence="1">Uncharacterized protein</fullName>
    </submittedName>
</protein>
<dbReference type="EMBL" id="CM045768">
    <property type="protein sequence ID" value="KAI7982651.1"/>
    <property type="molecule type" value="Genomic_DNA"/>
</dbReference>